<dbReference type="HOGENOM" id="CLU_119435_0_0_0"/>
<dbReference type="InterPro" id="IPR000182">
    <property type="entry name" value="GNAT_dom"/>
</dbReference>
<dbReference type="AlphaFoldDB" id="M1Z2Q6"/>
<reference evidence="4 5" key="1">
    <citation type="journal article" date="2013" name="Front. Microbiol.">
        <title>The genome of Nitrospina gracilis illuminates the metabolism and evolution of the major marine nitrite oxidizer.</title>
        <authorList>
            <person name="Luecker S."/>
            <person name="Nowka B."/>
            <person name="Rattei T."/>
            <person name="Spieck E."/>
            <person name="and Daims H."/>
        </authorList>
    </citation>
    <scope>NUCLEOTIDE SEQUENCE [LARGE SCALE GENOMIC DNA]</scope>
    <source>
        <strain evidence="4 5">3/211</strain>
    </source>
</reference>
<name>M1Z2Q6_NITG3</name>
<dbReference type="RefSeq" id="WP_005010877.1">
    <property type="nucleotide sequence ID" value="NZ_HG422173.1"/>
</dbReference>
<dbReference type="Gene3D" id="3.40.630.30">
    <property type="match status" value="1"/>
</dbReference>
<evidence type="ECO:0000256" key="1">
    <source>
        <dbReference type="ARBA" id="ARBA00022679"/>
    </source>
</evidence>
<feature type="domain" description="N-acetyltransferase" evidence="3">
    <location>
        <begin position="5"/>
        <end position="153"/>
    </location>
</feature>
<dbReference type="Proteomes" id="UP000011704">
    <property type="component" value="Unassembled WGS sequence"/>
</dbReference>
<dbReference type="InterPro" id="IPR016181">
    <property type="entry name" value="Acyl_CoA_acyltransferase"/>
</dbReference>
<dbReference type="InParanoid" id="M1Z2Q6"/>
<keyword evidence="1 4" id="KW-0808">Transferase</keyword>
<dbReference type="STRING" id="1266370.NITGR_800014"/>
<proteinExistence type="predicted"/>
<protein>
    <submittedName>
        <fullName evidence="4">Acetyltransferase, GNAT family</fullName>
        <ecNumber evidence="4">2.3.1.48</ecNumber>
    </submittedName>
</protein>
<organism evidence="4 5">
    <name type="scientific">Nitrospina gracilis (strain 3/211)</name>
    <dbReference type="NCBI Taxonomy" id="1266370"/>
    <lineage>
        <taxon>Bacteria</taxon>
        <taxon>Pseudomonadati</taxon>
        <taxon>Nitrospinota/Tectimicrobiota group</taxon>
        <taxon>Nitrospinota</taxon>
        <taxon>Nitrospinia</taxon>
        <taxon>Nitrospinales</taxon>
        <taxon>Nitrospinaceae</taxon>
        <taxon>Nitrospina</taxon>
    </lineage>
</organism>
<keyword evidence="5" id="KW-1185">Reference proteome</keyword>
<sequence>MPETVAVREGRPEDALIITKYNRAMANETESKCLHTQTVLKGVQAGLARPELCRYFVAEVAGHVIGQAMITYEWSDWRNGQLWWLQSVYVHPDHRRQGVFRKLYRHIESLARTASDVRGIRLYVEEKNRSSQSVYAKLGLLPAGYHVYEREFE</sequence>
<dbReference type="InterPro" id="IPR050832">
    <property type="entry name" value="Bact_Acetyltransf"/>
</dbReference>
<dbReference type="CDD" id="cd04301">
    <property type="entry name" value="NAT_SF"/>
    <property type="match status" value="1"/>
</dbReference>
<keyword evidence="2 4" id="KW-0012">Acyltransferase</keyword>
<dbReference type="PANTHER" id="PTHR43877">
    <property type="entry name" value="AMINOALKYLPHOSPHONATE N-ACETYLTRANSFERASE-RELATED-RELATED"/>
    <property type="match status" value="1"/>
</dbReference>
<dbReference type="SUPFAM" id="SSF55729">
    <property type="entry name" value="Acyl-CoA N-acyltransferases (Nat)"/>
    <property type="match status" value="1"/>
</dbReference>
<evidence type="ECO:0000313" key="4">
    <source>
        <dbReference type="EMBL" id="CCQ91763.1"/>
    </source>
</evidence>
<dbReference type="Pfam" id="PF00583">
    <property type="entry name" value="Acetyltransf_1"/>
    <property type="match status" value="1"/>
</dbReference>
<evidence type="ECO:0000313" key="5">
    <source>
        <dbReference type="Proteomes" id="UP000011704"/>
    </source>
</evidence>
<dbReference type="EC" id="2.3.1.48" evidence="4"/>
<dbReference type="GO" id="GO:0061733">
    <property type="term" value="F:protein-lysine-acetyltransferase activity"/>
    <property type="evidence" value="ECO:0007669"/>
    <property type="project" value="UniProtKB-EC"/>
</dbReference>
<comment type="caution">
    <text evidence="4">The sequence shown here is derived from an EMBL/GenBank/DDBJ whole genome shotgun (WGS) entry which is preliminary data.</text>
</comment>
<dbReference type="EMBL" id="CAQJ01000089">
    <property type="protein sequence ID" value="CCQ91763.1"/>
    <property type="molecule type" value="Genomic_DNA"/>
</dbReference>
<gene>
    <name evidence="4" type="ORF">NITGR_800014</name>
</gene>
<dbReference type="OrthoDB" id="9805924at2"/>
<evidence type="ECO:0000259" key="3">
    <source>
        <dbReference type="PROSITE" id="PS51186"/>
    </source>
</evidence>
<accession>M1Z2Q6</accession>
<evidence type="ECO:0000256" key="2">
    <source>
        <dbReference type="ARBA" id="ARBA00023315"/>
    </source>
</evidence>
<dbReference type="PROSITE" id="PS51186">
    <property type="entry name" value="GNAT"/>
    <property type="match status" value="1"/>
</dbReference>